<keyword evidence="2" id="KW-1185">Reference proteome</keyword>
<gene>
    <name evidence="1" type="ORF">AAFF_G00148590</name>
</gene>
<name>A0AAD7RPL9_9TELE</name>
<evidence type="ECO:0000313" key="1">
    <source>
        <dbReference type="EMBL" id="KAJ8387925.1"/>
    </source>
</evidence>
<sequence length="73" mass="7879">MRCVYNRAYSVVTVKKPHKKPELIFCGTSGGAVILGARQCCLGLYNQRGTVLDADFPGNHKANCPDAMLPGLI</sequence>
<protein>
    <submittedName>
        <fullName evidence="1">Uncharacterized protein</fullName>
    </submittedName>
</protein>
<proteinExistence type="predicted"/>
<dbReference type="EMBL" id="JAINUG010000203">
    <property type="protein sequence ID" value="KAJ8387925.1"/>
    <property type="molecule type" value="Genomic_DNA"/>
</dbReference>
<dbReference type="AlphaFoldDB" id="A0AAD7RPL9"/>
<evidence type="ECO:0000313" key="2">
    <source>
        <dbReference type="Proteomes" id="UP001221898"/>
    </source>
</evidence>
<reference evidence="1" key="1">
    <citation type="journal article" date="2023" name="Science">
        <title>Genome structures resolve the early diversification of teleost fishes.</title>
        <authorList>
            <person name="Parey E."/>
            <person name="Louis A."/>
            <person name="Montfort J."/>
            <person name="Bouchez O."/>
            <person name="Roques C."/>
            <person name="Iampietro C."/>
            <person name="Lluch J."/>
            <person name="Castinel A."/>
            <person name="Donnadieu C."/>
            <person name="Desvignes T."/>
            <person name="Floi Bucao C."/>
            <person name="Jouanno E."/>
            <person name="Wen M."/>
            <person name="Mejri S."/>
            <person name="Dirks R."/>
            <person name="Jansen H."/>
            <person name="Henkel C."/>
            <person name="Chen W.J."/>
            <person name="Zahm M."/>
            <person name="Cabau C."/>
            <person name="Klopp C."/>
            <person name="Thompson A.W."/>
            <person name="Robinson-Rechavi M."/>
            <person name="Braasch I."/>
            <person name="Lecointre G."/>
            <person name="Bobe J."/>
            <person name="Postlethwait J.H."/>
            <person name="Berthelot C."/>
            <person name="Roest Crollius H."/>
            <person name="Guiguen Y."/>
        </authorList>
    </citation>
    <scope>NUCLEOTIDE SEQUENCE</scope>
    <source>
        <strain evidence="1">NC1722</strain>
    </source>
</reference>
<organism evidence="1 2">
    <name type="scientific">Aldrovandia affinis</name>
    <dbReference type="NCBI Taxonomy" id="143900"/>
    <lineage>
        <taxon>Eukaryota</taxon>
        <taxon>Metazoa</taxon>
        <taxon>Chordata</taxon>
        <taxon>Craniata</taxon>
        <taxon>Vertebrata</taxon>
        <taxon>Euteleostomi</taxon>
        <taxon>Actinopterygii</taxon>
        <taxon>Neopterygii</taxon>
        <taxon>Teleostei</taxon>
        <taxon>Notacanthiformes</taxon>
        <taxon>Halosauridae</taxon>
        <taxon>Aldrovandia</taxon>
    </lineage>
</organism>
<accession>A0AAD7RPL9</accession>
<comment type="caution">
    <text evidence="1">The sequence shown here is derived from an EMBL/GenBank/DDBJ whole genome shotgun (WGS) entry which is preliminary data.</text>
</comment>
<dbReference type="Proteomes" id="UP001221898">
    <property type="component" value="Unassembled WGS sequence"/>
</dbReference>